<dbReference type="SMART" id="SM00771">
    <property type="entry name" value="ZipA_C"/>
    <property type="match status" value="1"/>
</dbReference>
<dbReference type="Pfam" id="PF04354">
    <property type="entry name" value="ZipA_C"/>
    <property type="match status" value="1"/>
</dbReference>
<sequence length="402" mass="44560">MDLRHALLLIGIIVIAVVALVSYDRARLRRSMPALLRLRRRSARRAEPVLALDINPAPPARQDKKFLRADADITVTLRPPEDAFEEKLEDFEEAANMPLPLAPAMERQGARLAPIVPANPDEKIDFVIHLPGAGPVARNAALGVYKQHEYKLEKPRRLYGQRQRQKIWTDLQRDPENAEYSDLALAIQLTDARGPIGESELNAFVQVGLKLADAVQRPTRLPLDFDAALARAKALHDFCETYDVIAGVNVVSGGAAFAGRAIEQAARRLGMQFGARNIFHMKNKLSVGCRHLFSMANLYQPGAFDPKAWDSFHTEGLTLFMSVPCAHHPAKVFEKMVETAKGLSDMLGGRLLDQERRPLTDKGIIVIHRQIEKIENKMREQGIVAGGETALRLFGEGVAAGK</sequence>
<accession>A0A1F6TJ53</accession>
<dbReference type="EMBL" id="MFST01000017">
    <property type="protein sequence ID" value="OGI45141.1"/>
    <property type="molecule type" value="Genomic_DNA"/>
</dbReference>
<evidence type="ECO:0000256" key="3">
    <source>
        <dbReference type="ARBA" id="ARBA00022618"/>
    </source>
</evidence>
<organism evidence="12 13">
    <name type="scientific">Candidatus Muproteobacteria bacterium RBG_16_65_31</name>
    <dbReference type="NCBI Taxonomy" id="1817759"/>
    <lineage>
        <taxon>Bacteria</taxon>
        <taxon>Pseudomonadati</taxon>
        <taxon>Pseudomonadota</taxon>
        <taxon>Candidatus Muproteobacteria</taxon>
    </lineage>
</organism>
<name>A0A1F6TJ53_9PROT</name>
<feature type="non-terminal residue" evidence="12">
    <location>
        <position position="402"/>
    </location>
</feature>
<dbReference type="Gene3D" id="3.30.1400.10">
    <property type="entry name" value="ZipA, C-terminal FtsZ-binding domain"/>
    <property type="match status" value="1"/>
</dbReference>
<keyword evidence="1 9" id="KW-1003">Cell membrane</keyword>
<dbReference type="GO" id="GO:0000917">
    <property type="term" value="P:division septum assembly"/>
    <property type="evidence" value="ECO:0007669"/>
    <property type="project" value="TreeGrafter"/>
</dbReference>
<dbReference type="SUPFAM" id="SSF64383">
    <property type="entry name" value="Cell-division protein ZipA, C-terminal domain"/>
    <property type="match status" value="1"/>
</dbReference>
<evidence type="ECO:0000256" key="4">
    <source>
        <dbReference type="ARBA" id="ARBA00022692"/>
    </source>
</evidence>
<dbReference type="Proteomes" id="UP000179344">
    <property type="component" value="Unassembled WGS sequence"/>
</dbReference>
<protein>
    <recommendedName>
        <fullName evidence="8">Cell division protein ZipA</fullName>
    </recommendedName>
</protein>
<evidence type="ECO:0000313" key="13">
    <source>
        <dbReference type="Proteomes" id="UP000179344"/>
    </source>
</evidence>
<proteinExistence type="inferred from homology"/>
<reference evidence="12 13" key="1">
    <citation type="journal article" date="2016" name="Nat. Commun.">
        <title>Thousands of microbial genomes shed light on interconnected biogeochemical processes in an aquifer system.</title>
        <authorList>
            <person name="Anantharaman K."/>
            <person name="Brown C.T."/>
            <person name="Hug L.A."/>
            <person name="Sharon I."/>
            <person name="Castelle C.J."/>
            <person name="Probst A.J."/>
            <person name="Thomas B.C."/>
            <person name="Singh A."/>
            <person name="Wilkins M.J."/>
            <person name="Karaoz U."/>
            <person name="Brodie E.L."/>
            <person name="Williams K.H."/>
            <person name="Hubbard S.S."/>
            <person name="Banfield J.F."/>
        </authorList>
    </citation>
    <scope>NUCLEOTIDE SEQUENCE [LARGE SCALE GENOMIC DNA]</scope>
</reference>
<evidence type="ECO:0000256" key="1">
    <source>
        <dbReference type="ARBA" id="ARBA00022475"/>
    </source>
</evidence>
<keyword evidence="3 8" id="KW-0132">Cell division</keyword>
<evidence type="ECO:0000256" key="10">
    <source>
        <dbReference type="SAM" id="Phobius"/>
    </source>
</evidence>
<comment type="subcellular location">
    <subcellularLocation>
        <location evidence="9">Cell inner membrane</location>
        <topology evidence="9">Single-pass type I membrane protein</topology>
    </subcellularLocation>
</comment>
<comment type="caution">
    <text evidence="12">The sequence shown here is derived from an EMBL/GenBank/DDBJ whole genome shotgun (WGS) entry which is preliminary data.</text>
</comment>
<dbReference type="GO" id="GO:0032153">
    <property type="term" value="C:cell division site"/>
    <property type="evidence" value="ECO:0007669"/>
    <property type="project" value="TreeGrafter"/>
</dbReference>
<evidence type="ECO:0000256" key="5">
    <source>
        <dbReference type="ARBA" id="ARBA00022989"/>
    </source>
</evidence>
<comment type="function">
    <text evidence="8">Essential cell division protein that stabilizes the FtsZ protofilaments by cross-linking them and that serves as a cytoplasmic membrane anchor for the Z ring. Also required for the recruitment to the septal ring of downstream cell division proteins.</text>
</comment>
<evidence type="ECO:0000256" key="2">
    <source>
        <dbReference type="ARBA" id="ARBA00022519"/>
    </source>
</evidence>
<keyword evidence="5 10" id="KW-1133">Transmembrane helix</keyword>
<dbReference type="GO" id="GO:0005886">
    <property type="term" value="C:plasma membrane"/>
    <property type="evidence" value="ECO:0007669"/>
    <property type="project" value="UniProtKB-SubCell"/>
</dbReference>
<evidence type="ECO:0000256" key="7">
    <source>
        <dbReference type="ARBA" id="ARBA00023306"/>
    </source>
</evidence>
<keyword evidence="7 8" id="KW-0131">Cell cycle</keyword>
<dbReference type="InterPro" id="IPR007449">
    <property type="entry name" value="ZipA_FtsZ-bd_C"/>
</dbReference>
<keyword evidence="2 9" id="KW-0997">Cell inner membrane</keyword>
<feature type="domain" description="ZipA C-terminal FtsZ-binding" evidence="11">
    <location>
        <begin position="242"/>
        <end position="371"/>
    </location>
</feature>
<dbReference type="InterPro" id="IPR036765">
    <property type="entry name" value="ZipA_FtsZ-bd_C_sf"/>
</dbReference>
<evidence type="ECO:0000259" key="11">
    <source>
        <dbReference type="SMART" id="SM00771"/>
    </source>
</evidence>
<keyword evidence="6 9" id="KW-0472">Membrane</keyword>
<dbReference type="PANTHER" id="PTHR38685:SF1">
    <property type="entry name" value="CELL DIVISION PROTEIN ZIPA"/>
    <property type="match status" value="1"/>
</dbReference>
<evidence type="ECO:0000313" key="12">
    <source>
        <dbReference type="EMBL" id="OGI45141.1"/>
    </source>
</evidence>
<dbReference type="AlphaFoldDB" id="A0A1F6TJ53"/>
<evidence type="ECO:0000256" key="6">
    <source>
        <dbReference type="ARBA" id="ARBA00023136"/>
    </source>
</evidence>
<evidence type="ECO:0000256" key="9">
    <source>
        <dbReference type="RuleBase" id="RU003613"/>
    </source>
</evidence>
<gene>
    <name evidence="12" type="ORF">A2V92_04085</name>
</gene>
<evidence type="ECO:0000256" key="8">
    <source>
        <dbReference type="RuleBase" id="RU003612"/>
    </source>
</evidence>
<comment type="similarity">
    <text evidence="8">Belongs to the ZipA family.</text>
</comment>
<dbReference type="InterPro" id="IPR011919">
    <property type="entry name" value="Cell_div_ZipA"/>
</dbReference>
<dbReference type="PANTHER" id="PTHR38685">
    <property type="entry name" value="CELL DIVISION PROTEIN ZIPA"/>
    <property type="match status" value="1"/>
</dbReference>
<keyword evidence="4 9" id="KW-0812">Transmembrane</keyword>
<feature type="transmembrane region" description="Helical" evidence="10">
    <location>
        <begin position="6"/>
        <end position="23"/>
    </location>
</feature>